<feature type="region of interest" description="Disordered" evidence="1">
    <location>
        <begin position="24"/>
        <end position="54"/>
    </location>
</feature>
<dbReference type="RefSeq" id="WP_099391534.1">
    <property type="nucleotide sequence ID" value="NZ_PDYF01000008.1"/>
</dbReference>
<reference evidence="2 3" key="2">
    <citation type="submission" date="2017-10" db="EMBL/GenBank/DDBJ databases">
        <authorList>
            <person name="Banno H."/>
            <person name="Chua N.-H."/>
        </authorList>
    </citation>
    <scope>NUCLEOTIDE SEQUENCE [LARGE SCALE GENOMIC DNA]</scope>
    <source>
        <strain evidence="2 3">JK626</strain>
    </source>
</reference>
<dbReference type="Gene3D" id="3.30.565.40">
    <property type="entry name" value="Fervidobacterium nodosum Rt17-B1 like"/>
    <property type="match status" value="1"/>
</dbReference>
<dbReference type="Proteomes" id="UP000225889">
    <property type="component" value="Unassembled WGS sequence"/>
</dbReference>
<evidence type="ECO:0000256" key="1">
    <source>
        <dbReference type="SAM" id="MobiDB-lite"/>
    </source>
</evidence>
<dbReference type="InterPro" id="IPR037126">
    <property type="entry name" value="PdaC/RsiV-like_sf"/>
</dbReference>
<feature type="compositionally biased region" description="Basic and acidic residues" evidence="1">
    <location>
        <begin position="24"/>
        <end position="36"/>
    </location>
</feature>
<proteinExistence type="predicted"/>
<evidence type="ECO:0000313" key="2">
    <source>
        <dbReference type="EMBL" id="PHU35798.1"/>
    </source>
</evidence>
<evidence type="ECO:0008006" key="4">
    <source>
        <dbReference type="Google" id="ProtNLM"/>
    </source>
</evidence>
<gene>
    <name evidence="2" type="ORF">CSX01_04105</name>
</gene>
<dbReference type="AlphaFoldDB" id="A0A2G3DXM7"/>
<dbReference type="EMBL" id="PDYF01000008">
    <property type="protein sequence ID" value="PHU35798.1"/>
    <property type="molecule type" value="Genomic_DNA"/>
</dbReference>
<feature type="compositionally biased region" description="Polar residues" evidence="1">
    <location>
        <begin position="37"/>
        <end position="48"/>
    </location>
</feature>
<accession>A0A2G3DXM7</accession>
<evidence type="ECO:0000313" key="3">
    <source>
        <dbReference type="Proteomes" id="UP000225889"/>
    </source>
</evidence>
<reference evidence="2 3" key="1">
    <citation type="submission" date="2017-10" db="EMBL/GenBank/DDBJ databases">
        <title>Resolving the taxonomy of Roseburia spp., Eubacterium rectale and Agathobacter spp. through phylogenomic analysis.</title>
        <authorList>
            <person name="Sheridan P.O."/>
            <person name="Walker A.W."/>
            <person name="Duncan S.H."/>
            <person name="Scott K.P."/>
            <person name="Toole P.W.O."/>
            <person name="Luis P."/>
            <person name="Flint H.J."/>
        </authorList>
    </citation>
    <scope>NUCLEOTIDE SEQUENCE [LARGE SCALE GENOMIC DNA]</scope>
    <source>
        <strain evidence="2 3">JK626</strain>
    </source>
</reference>
<name>A0A2G3DXM7_9FIRM</name>
<dbReference type="Gene3D" id="3.90.640.20">
    <property type="entry name" value="Heat-shock cognate protein, ATPase"/>
    <property type="match status" value="1"/>
</dbReference>
<organism evidence="2 3">
    <name type="scientific">Pseudobutyrivibrio ruminis</name>
    <dbReference type="NCBI Taxonomy" id="46206"/>
    <lineage>
        <taxon>Bacteria</taxon>
        <taxon>Bacillati</taxon>
        <taxon>Bacillota</taxon>
        <taxon>Clostridia</taxon>
        <taxon>Lachnospirales</taxon>
        <taxon>Lachnospiraceae</taxon>
        <taxon>Pseudobutyrivibrio</taxon>
    </lineage>
</organism>
<dbReference type="PROSITE" id="PS51257">
    <property type="entry name" value="PROKAR_LIPOPROTEIN"/>
    <property type="match status" value="1"/>
</dbReference>
<dbReference type="SUPFAM" id="SSF69304">
    <property type="entry name" value="Tricorn protease N-terminal domain"/>
    <property type="match status" value="1"/>
</dbReference>
<comment type="caution">
    <text evidence="2">The sequence shown here is derived from an EMBL/GenBank/DDBJ whole genome shotgun (WGS) entry which is preliminary data.</text>
</comment>
<protein>
    <recommendedName>
        <fullName evidence="4">DUF3298 domain-containing protein</fullName>
    </recommendedName>
</protein>
<sequence>MKKRLLSLILATSCICGLVACKDDEKSQKDENDSKTEASISGQESSDVGDSEQSKDEYIVNSIYESNTLYAFDEKGNKLEEFNVDKLNEYMDKAGYKPDFVRVSAADDGVLYCHYADYDNDDYKFLALDYKTGQVEDLDGLLDAESFASCYCYNGKIYSFKYDFDAKVYHEKAIEKDKDGFSFKEVKDEEIEIKEHDVLYNGDGKVNLANRMFDDIGFALVEIRTNDKRDGIGKLTSDGKVEKVEGFNEKSYSSKCYNENYFVFSCYDDETYTDEGFFVYDFASGKTAELDIPVDASIIGMQNDTFYYQAKSDSWEDDLDYNIYAYDLDTNKSECIYTVEHVAGAGSLFTYTVAYGDTIYVANVDGEQLKLYKVDKSGDIRDLDCPIKSYSAFKYGTVISDYNEVKCEYCDATLYTVYEEAFVLDDKYSLYAQQINDTLKAKLDAAMAYTPEYDEDECEYHQDESYCETDDESVSDVRIINDQYLIIDMDSYWYGGGAHGMPGMCEYIFDLTTGEELTFADFYSGTEEEFKNLVATKVKEDYERQSAGGNSPYYFAESAEEIYDTAYEYTHLDSPNIIFQEDKVICYFYPYDLASYADGFQYFEFTYEEILGTNTLTR</sequence>